<dbReference type="InterPro" id="IPR036181">
    <property type="entry name" value="MIT_dom_sf"/>
</dbReference>
<dbReference type="InterPro" id="IPR007330">
    <property type="entry name" value="MIT_dom"/>
</dbReference>
<keyword evidence="5" id="KW-1185">Reference proteome</keyword>
<dbReference type="WBParaSite" id="GPLIN_000721800">
    <property type="protein sequence ID" value="GPLIN_000721800"/>
    <property type="gene ID" value="GPLIN_000721800"/>
</dbReference>
<dbReference type="AlphaFoldDB" id="A0A183C2X4"/>
<proteinExistence type="predicted"/>
<dbReference type="GO" id="GO:0007033">
    <property type="term" value="P:vacuole organization"/>
    <property type="evidence" value="ECO:0007669"/>
    <property type="project" value="TreeGrafter"/>
</dbReference>
<feature type="region of interest" description="Disordered" evidence="3">
    <location>
        <begin position="88"/>
        <end position="120"/>
    </location>
</feature>
<reference evidence="5" key="2">
    <citation type="submission" date="2014-05" db="EMBL/GenBank/DDBJ databases">
        <title>The genome and life-stage specific transcriptomes of Globodera pallida elucidate key aspects of plant parasitism by a cyst nematode.</title>
        <authorList>
            <person name="Cotton J.A."/>
            <person name="Lilley C.J."/>
            <person name="Jones L.M."/>
            <person name="Kikuchi T."/>
            <person name="Reid A.J."/>
            <person name="Thorpe P."/>
            <person name="Tsai I.J."/>
            <person name="Beasley H."/>
            <person name="Blok V."/>
            <person name="Cock P.J.A."/>
            <person name="Van den Akker S.E."/>
            <person name="Holroyd N."/>
            <person name="Hunt M."/>
            <person name="Mantelin S."/>
            <person name="Naghra H."/>
            <person name="Pain A."/>
            <person name="Palomares-Rius J.E."/>
            <person name="Zarowiecki M."/>
            <person name="Berriman M."/>
            <person name="Jones J.T."/>
            <person name="Urwin P.E."/>
        </authorList>
    </citation>
    <scope>NUCLEOTIDE SEQUENCE [LARGE SCALE GENOMIC DNA]</scope>
    <source>
        <strain evidence="5">Lindley</strain>
    </source>
</reference>
<dbReference type="FunFam" id="1.20.58.80:FF:000002">
    <property type="entry name" value="Vacuolar protein sorting-associated protein 4A"/>
    <property type="match status" value="1"/>
</dbReference>
<dbReference type="PANTHER" id="PTHR23074">
    <property type="entry name" value="AAA DOMAIN-CONTAINING"/>
    <property type="match status" value="1"/>
</dbReference>
<evidence type="ECO:0000313" key="6">
    <source>
        <dbReference type="WBParaSite" id="GPLIN_000721800"/>
    </source>
</evidence>
<dbReference type="GO" id="GO:0016887">
    <property type="term" value="F:ATP hydrolysis activity"/>
    <property type="evidence" value="ECO:0007669"/>
    <property type="project" value="TreeGrafter"/>
</dbReference>
<reference evidence="6" key="3">
    <citation type="submission" date="2016-06" db="UniProtKB">
        <authorList>
            <consortium name="WormBaseParasite"/>
        </authorList>
    </citation>
    <scope>IDENTIFICATION</scope>
</reference>
<organism evidence="5 6">
    <name type="scientific">Globodera pallida</name>
    <name type="common">Potato cyst nematode worm</name>
    <name type="synonym">Heterodera pallida</name>
    <dbReference type="NCBI Taxonomy" id="36090"/>
    <lineage>
        <taxon>Eukaryota</taxon>
        <taxon>Metazoa</taxon>
        <taxon>Ecdysozoa</taxon>
        <taxon>Nematoda</taxon>
        <taxon>Chromadorea</taxon>
        <taxon>Rhabditida</taxon>
        <taxon>Tylenchina</taxon>
        <taxon>Tylenchomorpha</taxon>
        <taxon>Tylenchoidea</taxon>
        <taxon>Heteroderidae</taxon>
        <taxon>Heteroderinae</taxon>
        <taxon>Globodera</taxon>
    </lineage>
</organism>
<sequence length="205" mass="23104">MARKSTGCTDSVILKMTTALQKAIELVTKATEEDKNKNYEEALRLYTGSCEYFMHALKYECQADRQKETIRVKITEYMNRAENLKAFLKDGGDRAKRPRPVKENEKDSSGDEGESDENKKFQKAMSKAIIVEKPNVRWEDIAGLEDAKRALKEAVILPIKFPHIFKVVIGLVRVRARGGHGSPDVFRGNLGFLTPGTRSGLIERA</sequence>
<dbReference type="Proteomes" id="UP000050741">
    <property type="component" value="Unassembled WGS sequence"/>
</dbReference>
<feature type="domain" description="MIT" evidence="4">
    <location>
        <begin position="16"/>
        <end position="92"/>
    </location>
</feature>
<dbReference type="Pfam" id="PF04212">
    <property type="entry name" value="MIT"/>
    <property type="match status" value="1"/>
</dbReference>
<dbReference type="PANTHER" id="PTHR23074:SF83">
    <property type="entry name" value="VACUOLAR PROTEIN SORTING-ASSOCIATED PROTEIN 4A"/>
    <property type="match status" value="1"/>
</dbReference>
<feature type="compositionally biased region" description="Basic and acidic residues" evidence="3">
    <location>
        <begin position="88"/>
        <end position="109"/>
    </location>
</feature>
<dbReference type="Gene3D" id="1.20.58.80">
    <property type="entry name" value="Phosphotransferase system, lactose/cellobiose-type IIA subunit"/>
    <property type="match status" value="1"/>
</dbReference>
<evidence type="ECO:0000259" key="4">
    <source>
        <dbReference type="SMART" id="SM00745"/>
    </source>
</evidence>
<evidence type="ECO:0000256" key="2">
    <source>
        <dbReference type="ARBA" id="ARBA00022840"/>
    </source>
</evidence>
<dbReference type="SMART" id="SM00745">
    <property type="entry name" value="MIT"/>
    <property type="match status" value="1"/>
</dbReference>
<dbReference type="SUPFAM" id="SSF116846">
    <property type="entry name" value="MIT domain"/>
    <property type="match status" value="1"/>
</dbReference>
<dbReference type="Gene3D" id="3.40.50.300">
    <property type="entry name" value="P-loop containing nucleotide triphosphate hydrolases"/>
    <property type="match status" value="1"/>
</dbReference>
<dbReference type="InterPro" id="IPR050304">
    <property type="entry name" value="MT-severing_AAA_ATPase"/>
</dbReference>
<keyword evidence="2" id="KW-0067">ATP-binding</keyword>
<dbReference type="GO" id="GO:0016197">
    <property type="term" value="P:endosomal transport"/>
    <property type="evidence" value="ECO:0007669"/>
    <property type="project" value="TreeGrafter"/>
</dbReference>
<accession>A0A183C2X4</accession>
<protein>
    <submittedName>
        <fullName evidence="6">MIT domain-containing protein</fullName>
    </submittedName>
</protein>
<evidence type="ECO:0000256" key="1">
    <source>
        <dbReference type="ARBA" id="ARBA00022741"/>
    </source>
</evidence>
<dbReference type="GO" id="GO:0005524">
    <property type="term" value="F:ATP binding"/>
    <property type="evidence" value="ECO:0007669"/>
    <property type="project" value="UniProtKB-KW"/>
</dbReference>
<evidence type="ECO:0000256" key="3">
    <source>
        <dbReference type="SAM" id="MobiDB-lite"/>
    </source>
</evidence>
<dbReference type="InterPro" id="IPR027417">
    <property type="entry name" value="P-loop_NTPase"/>
</dbReference>
<keyword evidence="1" id="KW-0547">Nucleotide-binding</keyword>
<reference evidence="5" key="1">
    <citation type="submission" date="2013-12" db="EMBL/GenBank/DDBJ databases">
        <authorList>
            <person name="Aslett M."/>
        </authorList>
    </citation>
    <scope>NUCLEOTIDE SEQUENCE [LARGE SCALE GENOMIC DNA]</scope>
    <source>
        <strain evidence="5">Lindley</strain>
    </source>
</reference>
<name>A0A183C2X4_GLOPA</name>
<evidence type="ECO:0000313" key="5">
    <source>
        <dbReference type="Proteomes" id="UP000050741"/>
    </source>
</evidence>